<dbReference type="Gene3D" id="2.60.120.260">
    <property type="entry name" value="Galactose-binding domain-like"/>
    <property type="match status" value="2"/>
</dbReference>
<dbReference type="RefSeq" id="XP_005762214.1">
    <property type="nucleotide sequence ID" value="XM_005762157.1"/>
</dbReference>
<dbReference type="PANTHER" id="PTHR45713:SF6">
    <property type="entry name" value="F5_8 TYPE C DOMAIN-CONTAINING PROTEIN"/>
    <property type="match status" value="1"/>
</dbReference>
<dbReference type="Pfam" id="PF22633">
    <property type="entry name" value="F5_F8_type_C_2"/>
    <property type="match status" value="2"/>
</dbReference>
<feature type="region of interest" description="Disordered" evidence="1">
    <location>
        <begin position="1"/>
        <end position="166"/>
    </location>
</feature>
<reference evidence="4" key="1">
    <citation type="journal article" date="2013" name="Nature">
        <title>Pan genome of the phytoplankton Emiliania underpins its global distribution.</title>
        <authorList>
            <person name="Read B.A."/>
            <person name="Kegel J."/>
            <person name="Klute M.J."/>
            <person name="Kuo A."/>
            <person name="Lefebvre S.C."/>
            <person name="Maumus F."/>
            <person name="Mayer C."/>
            <person name="Miller J."/>
            <person name="Monier A."/>
            <person name="Salamov A."/>
            <person name="Young J."/>
            <person name="Aguilar M."/>
            <person name="Claverie J.M."/>
            <person name="Frickenhaus S."/>
            <person name="Gonzalez K."/>
            <person name="Herman E.K."/>
            <person name="Lin Y.C."/>
            <person name="Napier J."/>
            <person name="Ogata H."/>
            <person name="Sarno A.F."/>
            <person name="Shmutz J."/>
            <person name="Schroeder D."/>
            <person name="de Vargas C."/>
            <person name="Verret F."/>
            <person name="von Dassow P."/>
            <person name="Valentin K."/>
            <person name="Van de Peer Y."/>
            <person name="Wheeler G."/>
            <person name="Dacks J.B."/>
            <person name="Delwiche C.F."/>
            <person name="Dyhrman S.T."/>
            <person name="Glockner G."/>
            <person name="John U."/>
            <person name="Richards T."/>
            <person name="Worden A.Z."/>
            <person name="Zhang X."/>
            <person name="Grigoriev I.V."/>
            <person name="Allen A.E."/>
            <person name="Bidle K."/>
            <person name="Borodovsky M."/>
            <person name="Bowler C."/>
            <person name="Brownlee C."/>
            <person name="Cock J.M."/>
            <person name="Elias M."/>
            <person name="Gladyshev V.N."/>
            <person name="Groth M."/>
            <person name="Guda C."/>
            <person name="Hadaegh A."/>
            <person name="Iglesias-Rodriguez M.D."/>
            <person name="Jenkins J."/>
            <person name="Jones B.M."/>
            <person name="Lawson T."/>
            <person name="Leese F."/>
            <person name="Lindquist E."/>
            <person name="Lobanov A."/>
            <person name="Lomsadze A."/>
            <person name="Malik S.B."/>
            <person name="Marsh M.E."/>
            <person name="Mackinder L."/>
            <person name="Mock T."/>
            <person name="Mueller-Roeber B."/>
            <person name="Pagarete A."/>
            <person name="Parker M."/>
            <person name="Probert I."/>
            <person name="Quesneville H."/>
            <person name="Raines C."/>
            <person name="Rensing S.A."/>
            <person name="Riano-Pachon D.M."/>
            <person name="Richier S."/>
            <person name="Rokitta S."/>
            <person name="Shiraiwa Y."/>
            <person name="Soanes D.M."/>
            <person name="van der Giezen M."/>
            <person name="Wahlund T.M."/>
            <person name="Williams B."/>
            <person name="Wilson W."/>
            <person name="Wolfe G."/>
            <person name="Wurch L.L."/>
        </authorList>
    </citation>
    <scope>NUCLEOTIDE SEQUENCE</scope>
</reference>
<feature type="transmembrane region" description="Helical" evidence="2">
    <location>
        <begin position="255"/>
        <end position="281"/>
    </location>
</feature>
<keyword evidence="2" id="KW-0812">Transmembrane</keyword>
<keyword evidence="2" id="KW-1133">Transmembrane helix</keyword>
<evidence type="ECO:0000313" key="4">
    <source>
        <dbReference type="Proteomes" id="UP000013827"/>
    </source>
</evidence>
<dbReference type="GeneID" id="17255905"/>
<keyword evidence="4" id="KW-1185">Reference proteome</keyword>
<dbReference type="Proteomes" id="UP000013827">
    <property type="component" value="Unassembled WGS sequence"/>
</dbReference>
<organism evidence="3 4">
    <name type="scientific">Emiliania huxleyi (strain CCMP1516)</name>
    <dbReference type="NCBI Taxonomy" id="280463"/>
    <lineage>
        <taxon>Eukaryota</taxon>
        <taxon>Haptista</taxon>
        <taxon>Haptophyta</taxon>
        <taxon>Prymnesiophyceae</taxon>
        <taxon>Isochrysidales</taxon>
        <taxon>Noelaerhabdaceae</taxon>
        <taxon>Emiliania</taxon>
    </lineage>
</organism>
<dbReference type="InterPro" id="IPR051941">
    <property type="entry name" value="BG_Antigen-Binding_Lectin"/>
</dbReference>
<dbReference type="PaxDb" id="2903-EOD09785"/>
<dbReference type="HOGENOM" id="CLU_271099_0_0_1"/>
<reference evidence="3" key="2">
    <citation type="submission" date="2024-10" db="UniProtKB">
        <authorList>
            <consortium name="EnsemblProtists"/>
        </authorList>
    </citation>
    <scope>IDENTIFICATION</scope>
</reference>
<accession>A0A0D3IEV0</accession>
<keyword evidence="2" id="KW-0472">Membrane</keyword>
<evidence type="ECO:0000256" key="2">
    <source>
        <dbReference type="SAM" id="Phobius"/>
    </source>
</evidence>
<feature type="compositionally biased region" description="Low complexity" evidence="1">
    <location>
        <begin position="76"/>
        <end position="89"/>
    </location>
</feature>
<feature type="compositionally biased region" description="Basic residues" evidence="1">
    <location>
        <begin position="135"/>
        <end position="144"/>
    </location>
</feature>
<name>A0A0D3IEV0_EMIH1</name>
<dbReference type="PANTHER" id="PTHR45713">
    <property type="entry name" value="FTP DOMAIN-CONTAINING PROTEIN"/>
    <property type="match status" value="1"/>
</dbReference>
<dbReference type="KEGG" id="ehx:EMIHUDRAFT_216365"/>
<protein>
    <recommendedName>
        <fullName evidence="5">F5/8 type C domain-containing protein</fullName>
    </recommendedName>
</protein>
<feature type="compositionally biased region" description="Basic and acidic residues" evidence="1">
    <location>
        <begin position="112"/>
        <end position="125"/>
    </location>
</feature>
<dbReference type="InterPro" id="IPR008979">
    <property type="entry name" value="Galactose-bd-like_sf"/>
</dbReference>
<evidence type="ECO:0008006" key="5">
    <source>
        <dbReference type="Google" id="ProtNLM"/>
    </source>
</evidence>
<feature type="compositionally biased region" description="Low complexity" evidence="1">
    <location>
        <begin position="32"/>
        <end position="49"/>
    </location>
</feature>
<dbReference type="EnsemblProtists" id="EOD09785">
    <property type="protein sequence ID" value="EOD09785"/>
    <property type="gene ID" value="EMIHUDRAFT_216365"/>
</dbReference>
<evidence type="ECO:0000256" key="1">
    <source>
        <dbReference type="SAM" id="MobiDB-lite"/>
    </source>
</evidence>
<sequence length="1198" mass="127556">MASDDEDERKRTSEVLRDTEAAQRLTLKTPRGARAGRWGRRLGAGAGSAEPDTPPPEPAVLPLTQASSLRAPYVPPAGSAAAPGAAGASLDVTSAAGPSGSRSRMASDDEDERKRTSEVLRETEAAQRLTPNPLRRARAKRWGRRLGAGAGSAEPDTPPPEPAVLPLTQTSSLRAPYVPPAGSAAAPGAAGASLDVTSAAGPSGLPGMVEHAGPSGVSQELSLELPAVSPEPSFDSGGANTEGLSAKPTWWRRRWMTLALIVGVCVLVLSVVGGVLIPLTVLSPSPPSERQPARIVNSKSNLQANFIAQIDLIMKIALGVVDHCSATVVDNTDADQFQCFDMASSAAVGGDFVPDGEVNVLDYGRQIRLQSMEGLGEGTFMLESDASRLRYRSPDQCESRRNLESTIHHLWTVQCVDLAPGLCYFDCSEEPTCLHSIAPLLNRSTASGEWYSVPLPLNWTAFSLLFTHSVKQCDSNNPVERCVSLIEDSDCDNDNFIVSSTTKLAIAAPSNGAAKCASNSEVQFFVPNGQHQNLDLVHAKPGGFLPGTWIYGLDASKVSAATGDASAFTGTSAAGGNHFTMTHSDDGASWSAGTPLVTYTDATVMNASTLLASINYELLNECGHYTSQWWGVDLGSEVYVRYVRLQNRNDCCAERLTDVDIYLGSTAETYTGNALVKSDVSVLSNVMLEVEINALGRYIYLNRPSAAGLTVCKFYDSSSFDKQAPVSDLSYADSTTGRPWAECGHYTSQWWGVDLGSEVYVRYVRLQNRNDCCAERLTDVDIYLGSTAETYTGNALVKSDVSVLSNVMLEVEINALGRYIYLNRPSAAGLTVCKFYAAEAAMTEEAQAAAGTFEEINDGTSVPGTCLASGSSTVGLLKSEEPDPGYLLITPHTSTDVYLVDASSGDITHTWRTPYGTGHAVYLTADNDIVRLENDLELEANISLRGGASTISVYVINHTSPSETPLMGDGAPASLLYRFGAGRFGEQYDVRVLSCEDGLCFTVFNNGRYEKSGCSFDGNGVQETDCSSEVLLTTLPLAVLDPSQATPYASEVLVQTLFNASTLPDGLLGDGSGKFLRLTNGSDVRELDPFFSLVLGSAQLVGEPFTNGSYLSVMVGTTGTLFEAYWDASGLAYSDVRLVWQVPGANPLGPGKPGEGKAPTILENCELPGLQSLSGNNTGWTTRAFTAQRYKDDYCGPR</sequence>
<dbReference type="AlphaFoldDB" id="A0A0D3IEV0"/>
<feature type="compositionally biased region" description="Basic and acidic residues" evidence="1">
    <location>
        <begin position="8"/>
        <end position="21"/>
    </location>
</feature>
<proteinExistence type="predicted"/>
<evidence type="ECO:0000313" key="3">
    <source>
        <dbReference type="EnsemblProtists" id="EOD09785"/>
    </source>
</evidence>
<dbReference type="SUPFAM" id="SSF49785">
    <property type="entry name" value="Galactose-binding domain-like"/>
    <property type="match status" value="2"/>
</dbReference>